<keyword evidence="5 8" id="KW-0326">Glycosidase</keyword>
<dbReference type="Pfam" id="PF06955">
    <property type="entry name" value="XET_C"/>
    <property type="match status" value="1"/>
</dbReference>
<feature type="signal peptide" evidence="8">
    <location>
        <begin position="1"/>
        <end position="21"/>
    </location>
</feature>
<feature type="glycosylation site" description="N-linked (GlcNAc...) asparagine" evidence="7">
    <location>
        <position position="104"/>
    </location>
</feature>
<keyword evidence="8" id="KW-0732">Signal</keyword>
<keyword evidence="1 8" id="KW-0808">Transferase</keyword>
<dbReference type="GO" id="GO:0071555">
    <property type="term" value="P:cell wall organization"/>
    <property type="evidence" value="ECO:0007669"/>
    <property type="project" value="UniProtKB-KW"/>
</dbReference>
<comment type="similarity">
    <text evidence="8">Belongs to the glycosyl hydrolase 16 family.</text>
</comment>
<organism evidence="10 11">
    <name type="scientific">Riccia fluitans</name>
    <dbReference type="NCBI Taxonomy" id="41844"/>
    <lineage>
        <taxon>Eukaryota</taxon>
        <taxon>Viridiplantae</taxon>
        <taxon>Streptophyta</taxon>
        <taxon>Embryophyta</taxon>
        <taxon>Marchantiophyta</taxon>
        <taxon>Marchantiopsida</taxon>
        <taxon>Marchantiidae</taxon>
        <taxon>Marchantiales</taxon>
        <taxon>Ricciaceae</taxon>
        <taxon>Riccia</taxon>
    </lineage>
</organism>
<evidence type="ECO:0000256" key="8">
    <source>
        <dbReference type="RuleBase" id="RU361120"/>
    </source>
</evidence>
<evidence type="ECO:0000256" key="5">
    <source>
        <dbReference type="ARBA" id="ARBA00023295"/>
    </source>
</evidence>
<sequence>MMGRSLVFLCVSALLFSVAQASFWDDFWVMFGSQNVQYSGSPESGYENVQLGLDTKTGSGFQSKYPFMFGYQSMKIKLVGGNSAGTMASVFPNWSELDFEFLGNTSGQPYILQTNVFSEGIGQREQRIYLWFDPTADYHEYGILWNQNLILFLVDGKAIRVFHNTRDLGIPYLDYQPMYIYTSIWDGSSWATCGGGIPADWSLAPFIASYTDFNVKDACAIYHPEVQPYGSPDEINACRSKLYGSWYGNDPNLALTQTQIDELRWIKNDYVIYDYCSDLERFNWVAPPECARNWP</sequence>
<accession>A0ABD1YN20</accession>
<dbReference type="GO" id="GO:0048046">
    <property type="term" value="C:apoplast"/>
    <property type="evidence" value="ECO:0007669"/>
    <property type="project" value="UniProtKB-SubCell"/>
</dbReference>
<keyword evidence="11" id="KW-1185">Reference proteome</keyword>
<keyword evidence="8" id="KW-0961">Cell wall biogenesis/degradation</keyword>
<comment type="caution">
    <text evidence="10">The sequence shown here is derived from an EMBL/GenBank/DDBJ whole genome shotgun (WGS) entry which is preliminary data.</text>
</comment>
<dbReference type="InterPro" id="IPR013320">
    <property type="entry name" value="ConA-like_dom_sf"/>
</dbReference>
<evidence type="ECO:0000259" key="9">
    <source>
        <dbReference type="PROSITE" id="PS51762"/>
    </source>
</evidence>
<dbReference type="InterPro" id="IPR008263">
    <property type="entry name" value="GH16_AS"/>
</dbReference>
<dbReference type="Proteomes" id="UP001605036">
    <property type="component" value="Unassembled WGS sequence"/>
</dbReference>
<dbReference type="EC" id="2.4.1.207" evidence="8"/>
<keyword evidence="3" id="KW-1015">Disulfide bond</keyword>
<comment type="PTM">
    <text evidence="8">Contains at least one intrachain disulfide bond essential for its enzymatic activity.</text>
</comment>
<evidence type="ECO:0000313" key="10">
    <source>
        <dbReference type="EMBL" id="KAL2632178.1"/>
    </source>
</evidence>
<reference evidence="10 11" key="1">
    <citation type="submission" date="2024-09" db="EMBL/GenBank/DDBJ databases">
        <title>Chromosome-scale assembly of Riccia fluitans.</title>
        <authorList>
            <person name="Paukszto L."/>
            <person name="Sawicki J."/>
            <person name="Karawczyk K."/>
            <person name="Piernik-Szablinska J."/>
            <person name="Szczecinska M."/>
            <person name="Mazdziarz M."/>
        </authorList>
    </citation>
    <scope>NUCLEOTIDE SEQUENCE [LARGE SCALE GENOMIC DNA]</scope>
    <source>
        <strain evidence="10">Rf_01</strain>
        <tissue evidence="10">Aerial parts of the thallus</tissue>
    </source>
</reference>
<dbReference type="PROSITE" id="PS01034">
    <property type="entry name" value="GH16_1"/>
    <property type="match status" value="1"/>
</dbReference>
<gene>
    <name evidence="10" type="ORF">R1flu_016864</name>
</gene>
<proteinExistence type="inferred from homology"/>
<comment type="subcellular location">
    <subcellularLocation>
        <location evidence="8">Secreted</location>
        <location evidence="8">Cell wall</location>
    </subcellularLocation>
    <subcellularLocation>
        <location evidence="8">Secreted</location>
        <location evidence="8">Extracellular space</location>
        <location evidence="8">Apoplast</location>
    </subcellularLocation>
</comment>
<evidence type="ECO:0000256" key="6">
    <source>
        <dbReference type="PIRSR" id="PIRSR005604-1"/>
    </source>
</evidence>
<dbReference type="GO" id="GO:0016762">
    <property type="term" value="F:xyloglucan:xyloglucosyl transferase activity"/>
    <property type="evidence" value="ECO:0007669"/>
    <property type="project" value="UniProtKB-EC"/>
</dbReference>
<evidence type="ECO:0000256" key="1">
    <source>
        <dbReference type="ARBA" id="ARBA00022679"/>
    </source>
</evidence>
<dbReference type="InterPro" id="IPR000757">
    <property type="entry name" value="Beta-glucanase-like"/>
</dbReference>
<evidence type="ECO:0000256" key="2">
    <source>
        <dbReference type="ARBA" id="ARBA00022801"/>
    </source>
</evidence>
<keyword evidence="8" id="KW-0134">Cell wall</keyword>
<dbReference type="EMBL" id="JBHFFA010000004">
    <property type="protein sequence ID" value="KAL2632178.1"/>
    <property type="molecule type" value="Genomic_DNA"/>
</dbReference>
<dbReference type="PIRSF" id="PIRSF005604">
    <property type="entry name" value="XET"/>
    <property type="match status" value="1"/>
</dbReference>
<feature type="active site" description="Proton donor" evidence="6">
    <location>
        <position position="100"/>
    </location>
</feature>
<dbReference type="AlphaFoldDB" id="A0ABD1YN20"/>
<keyword evidence="8" id="KW-0052">Apoplast</keyword>
<dbReference type="InterPro" id="IPR044791">
    <property type="entry name" value="Beta-glucanase/XTH"/>
</dbReference>
<keyword evidence="4" id="KW-0325">Glycoprotein</keyword>
<feature type="domain" description="GH16" evidence="9">
    <location>
        <begin position="1"/>
        <end position="210"/>
    </location>
</feature>
<dbReference type="Pfam" id="PF00722">
    <property type="entry name" value="Glyco_hydro_16"/>
    <property type="match status" value="1"/>
</dbReference>
<keyword evidence="2 8" id="KW-0378">Hydrolase</keyword>
<dbReference type="PROSITE" id="PS51762">
    <property type="entry name" value="GH16_2"/>
    <property type="match status" value="1"/>
</dbReference>
<dbReference type="GO" id="GO:0016798">
    <property type="term" value="F:hydrolase activity, acting on glycosyl bonds"/>
    <property type="evidence" value="ECO:0007669"/>
    <property type="project" value="UniProtKB-KW"/>
</dbReference>
<keyword evidence="8" id="KW-0964">Secreted</keyword>
<evidence type="ECO:0000313" key="11">
    <source>
        <dbReference type="Proteomes" id="UP001605036"/>
    </source>
</evidence>
<dbReference type="InterPro" id="IPR016455">
    <property type="entry name" value="XTH"/>
</dbReference>
<evidence type="ECO:0000256" key="4">
    <source>
        <dbReference type="ARBA" id="ARBA00023180"/>
    </source>
</evidence>
<name>A0ABD1YN20_9MARC</name>
<evidence type="ECO:0000256" key="3">
    <source>
        <dbReference type="ARBA" id="ARBA00023157"/>
    </source>
</evidence>
<comment type="function">
    <text evidence="8">Catalyzes xyloglucan endohydrolysis (XEH) and/or endotransglycosylation (XET). Cleaves and religates xyloglucan polymers, an essential constituent of the primary cell wall, and thereby participates in cell wall construction of growing tissues.</text>
</comment>
<dbReference type="SUPFAM" id="SSF49899">
    <property type="entry name" value="Concanavalin A-like lectins/glucanases"/>
    <property type="match status" value="1"/>
</dbReference>
<feature type="chain" id="PRO_5044531897" description="Xyloglucan endotransglucosylase/hydrolase" evidence="8">
    <location>
        <begin position="22"/>
        <end position="295"/>
    </location>
</feature>
<evidence type="ECO:0000256" key="7">
    <source>
        <dbReference type="PIRSR" id="PIRSR005604-2"/>
    </source>
</evidence>
<dbReference type="PANTHER" id="PTHR31062">
    <property type="entry name" value="XYLOGLUCAN ENDOTRANSGLUCOSYLASE/HYDROLASE PROTEIN 8-RELATED"/>
    <property type="match status" value="1"/>
</dbReference>
<dbReference type="InterPro" id="IPR010713">
    <property type="entry name" value="XET_C"/>
</dbReference>
<protein>
    <recommendedName>
        <fullName evidence="8">Xyloglucan endotransglucosylase/hydrolase</fullName>
        <ecNumber evidence="8">2.4.1.207</ecNumber>
    </recommendedName>
</protein>
<dbReference type="Gene3D" id="2.60.120.200">
    <property type="match status" value="1"/>
</dbReference>
<feature type="active site" description="Nucleophile" evidence="6">
    <location>
        <position position="96"/>
    </location>
</feature>